<gene>
    <name evidence="1" type="ORF">ACFPPD_09380</name>
</gene>
<dbReference type="RefSeq" id="WP_209748889.1">
    <property type="nucleotide sequence ID" value="NZ_JBHSMH010000022.1"/>
</dbReference>
<reference evidence="2" key="1">
    <citation type="journal article" date="2019" name="Int. J. Syst. Evol. Microbiol.">
        <title>The Global Catalogue of Microorganisms (GCM) 10K type strain sequencing project: providing services to taxonomists for standard genome sequencing and annotation.</title>
        <authorList>
            <consortium name="The Broad Institute Genomics Platform"/>
            <consortium name="The Broad Institute Genome Sequencing Center for Infectious Disease"/>
            <person name="Wu L."/>
            <person name="Ma J."/>
        </authorList>
    </citation>
    <scope>NUCLEOTIDE SEQUENCE [LARGE SCALE GENOMIC DNA]</scope>
    <source>
        <strain evidence="2">CCUG 57113</strain>
    </source>
</reference>
<comment type="caution">
    <text evidence="1">The sequence shown here is derived from an EMBL/GenBank/DDBJ whole genome shotgun (WGS) entry which is preliminary data.</text>
</comment>
<name>A0ABW0LT31_9BACL</name>
<evidence type="ECO:0000313" key="1">
    <source>
        <dbReference type="EMBL" id="MFC5468934.1"/>
    </source>
</evidence>
<proteinExistence type="predicted"/>
<sequence length="107" mass="11838">MDTLPSPVCRNALCRSREPFLEHAREHALDGGGHRPDRVKIAHVEAGISLDPRLKESEAIVEWSKKKDGPSAALLVTRNADDVGVLEHAQIMRIPALAYDRCTNDMT</sequence>
<dbReference type="Proteomes" id="UP001596105">
    <property type="component" value="Unassembled WGS sequence"/>
</dbReference>
<accession>A0ABW0LT31</accession>
<organism evidence="1 2">
    <name type="scientific">Cohnella suwonensis</name>
    <dbReference type="NCBI Taxonomy" id="696072"/>
    <lineage>
        <taxon>Bacteria</taxon>
        <taxon>Bacillati</taxon>
        <taxon>Bacillota</taxon>
        <taxon>Bacilli</taxon>
        <taxon>Bacillales</taxon>
        <taxon>Paenibacillaceae</taxon>
        <taxon>Cohnella</taxon>
    </lineage>
</organism>
<dbReference type="EMBL" id="JBHSMH010000022">
    <property type="protein sequence ID" value="MFC5468934.1"/>
    <property type="molecule type" value="Genomic_DNA"/>
</dbReference>
<protein>
    <submittedName>
        <fullName evidence="1">Uncharacterized protein</fullName>
    </submittedName>
</protein>
<evidence type="ECO:0000313" key="2">
    <source>
        <dbReference type="Proteomes" id="UP001596105"/>
    </source>
</evidence>
<keyword evidence="2" id="KW-1185">Reference proteome</keyword>